<dbReference type="InterPro" id="IPR012337">
    <property type="entry name" value="RNaseH-like_sf"/>
</dbReference>
<dbReference type="AlphaFoldDB" id="A0A1G6RHN0"/>
<organism evidence="2 3">
    <name type="scientific">Peptococcus niger</name>
    <dbReference type="NCBI Taxonomy" id="2741"/>
    <lineage>
        <taxon>Bacteria</taxon>
        <taxon>Bacillati</taxon>
        <taxon>Bacillota</taxon>
        <taxon>Clostridia</taxon>
        <taxon>Eubacteriales</taxon>
        <taxon>Peptococcaceae</taxon>
        <taxon>Peptococcus</taxon>
    </lineage>
</organism>
<dbReference type="PROSITE" id="PS50879">
    <property type="entry name" value="RNASE_H_1"/>
    <property type="match status" value="1"/>
</dbReference>
<dbReference type="STRING" id="2741.SAMN04489866_10116"/>
<reference evidence="2 3" key="1">
    <citation type="submission" date="2016-10" db="EMBL/GenBank/DDBJ databases">
        <authorList>
            <person name="de Groot N.N."/>
        </authorList>
    </citation>
    <scope>NUCLEOTIDE SEQUENCE [LARGE SCALE GENOMIC DNA]</scope>
    <source>
        <strain evidence="2 3">DSM 20475</strain>
    </source>
</reference>
<evidence type="ECO:0000313" key="2">
    <source>
        <dbReference type="EMBL" id="SDD03495.1"/>
    </source>
</evidence>
<keyword evidence="3" id="KW-1185">Reference proteome</keyword>
<dbReference type="InterPro" id="IPR002156">
    <property type="entry name" value="RNaseH_domain"/>
</dbReference>
<dbReference type="GO" id="GO:0003676">
    <property type="term" value="F:nucleic acid binding"/>
    <property type="evidence" value="ECO:0007669"/>
    <property type="project" value="InterPro"/>
</dbReference>
<gene>
    <name evidence="2" type="ORF">SAMN04489866_10116</name>
</gene>
<dbReference type="EMBL" id="FNAF01000001">
    <property type="protein sequence ID" value="SDD03495.1"/>
    <property type="molecule type" value="Genomic_DNA"/>
</dbReference>
<dbReference type="SUPFAM" id="SSF53098">
    <property type="entry name" value="Ribonuclease H-like"/>
    <property type="match status" value="1"/>
</dbReference>
<dbReference type="Gene3D" id="3.30.420.10">
    <property type="entry name" value="Ribonuclease H-like superfamily/Ribonuclease H"/>
    <property type="match status" value="1"/>
</dbReference>
<evidence type="ECO:0000259" key="1">
    <source>
        <dbReference type="PROSITE" id="PS50879"/>
    </source>
</evidence>
<protein>
    <submittedName>
        <fullName evidence="2">Ribonuclease HI</fullName>
    </submittedName>
</protein>
<sequence>MYKSFKEKSAALAFLKDDQFATQQDSPLKPDQETFIAYVDGSYDVETGRYACGVVMLTPEGETTLSKAYCNPQNASLRNVAGELAGACLAMDYGLMHGAKTLIIVHDYSGIAEWVRGSWQAKLPLTQEYRDYARHIGEQLTLRFVKVKGHSGDTYNEYADCLAREALNKKGS</sequence>
<dbReference type="Proteomes" id="UP000198995">
    <property type="component" value="Unassembled WGS sequence"/>
</dbReference>
<name>A0A1G6RHN0_PEPNI</name>
<proteinExistence type="predicted"/>
<dbReference type="OrthoDB" id="9811552at2"/>
<dbReference type="InterPro" id="IPR036397">
    <property type="entry name" value="RNaseH_sf"/>
</dbReference>
<accession>A0A1G6RHN0</accession>
<dbReference type="CDD" id="cd09277">
    <property type="entry name" value="RNase_HI_bacteria_like"/>
    <property type="match status" value="1"/>
</dbReference>
<evidence type="ECO:0000313" key="3">
    <source>
        <dbReference type="Proteomes" id="UP000198995"/>
    </source>
</evidence>
<dbReference type="Pfam" id="PF00075">
    <property type="entry name" value="RNase_H"/>
    <property type="match status" value="1"/>
</dbReference>
<dbReference type="GO" id="GO:0004523">
    <property type="term" value="F:RNA-DNA hybrid ribonuclease activity"/>
    <property type="evidence" value="ECO:0007669"/>
    <property type="project" value="InterPro"/>
</dbReference>
<feature type="domain" description="RNase H type-1" evidence="1">
    <location>
        <begin position="31"/>
        <end position="168"/>
    </location>
</feature>